<evidence type="ECO:0000313" key="7">
    <source>
        <dbReference type="Proteomes" id="UP000515756"/>
    </source>
</evidence>
<evidence type="ECO:0000313" key="6">
    <source>
        <dbReference type="EMBL" id="WFF98359.1"/>
    </source>
</evidence>
<reference evidence="4 8" key="6">
    <citation type="submission" date="2023-12" db="EMBL/GenBank/DDBJ databases">
        <title>Characterization of antibiotic resistance in Aeromonas spp. in hospital effluent.</title>
        <authorList>
            <person name="Negoseki B.R.S."/>
            <person name="Krul D."/>
            <person name="Siqueira A.C."/>
            <person name="Almeida M."/>
            <person name="Mesa D."/>
            <person name="Conte D."/>
            <person name="Dalla-Costa L.M."/>
        </authorList>
    </citation>
    <scope>NUCLEOTIDE SEQUENCE [LARGE SCALE GENOMIC DNA]</scope>
    <source>
        <strain evidence="4 8">36v</strain>
    </source>
</reference>
<dbReference type="EMBL" id="CP110176">
    <property type="protein sequence ID" value="UZC87172.1"/>
    <property type="molecule type" value="Genomic_DNA"/>
</dbReference>
<reference evidence="3" key="5">
    <citation type="submission" date="2023-11" db="EMBL/GenBank/DDBJ databases">
        <title>WGS of Aeromonas in Northern Israel.</title>
        <authorList>
            <person name="Hershko Y."/>
        </authorList>
    </citation>
    <scope>NUCLEOTIDE SEQUENCE</scope>
    <source>
        <strain evidence="3">77416</strain>
    </source>
</reference>
<dbReference type="EMBL" id="AP021927">
    <property type="protein sequence ID" value="BBQ31426.1"/>
    <property type="molecule type" value="Genomic_DNA"/>
</dbReference>
<proteinExistence type="predicted"/>
<dbReference type="EMBL" id="JAWZVU010000080">
    <property type="protein sequence ID" value="MDX7721498.1"/>
    <property type="molecule type" value="Genomic_DNA"/>
</dbReference>
<evidence type="ECO:0000313" key="5">
    <source>
        <dbReference type="EMBL" id="UZC87172.1"/>
    </source>
</evidence>
<dbReference type="Proteomes" id="UP000515756">
    <property type="component" value="Chromosome"/>
</dbReference>
<dbReference type="Proteomes" id="UP001277183">
    <property type="component" value="Unassembled WGS sequence"/>
</dbReference>
<reference evidence="2" key="2">
    <citation type="submission" date="2021-07" db="EMBL/GenBank/DDBJ databases">
        <title>Draft genome sequence of carbapenem-resistant Aeromonas spp. in Japan.</title>
        <authorList>
            <person name="Maehana S."/>
            <person name="Suzuki M."/>
            <person name="Kitasato H."/>
        </authorList>
    </citation>
    <scope>NUCLEOTIDE SEQUENCE</scope>
    <source>
        <strain evidence="2">KAM343</strain>
    </source>
</reference>
<evidence type="ECO:0008006" key="9">
    <source>
        <dbReference type="Google" id="ProtNLM"/>
    </source>
</evidence>
<evidence type="ECO:0000313" key="3">
    <source>
        <dbReference type="EMBL" id="MDX7721498.1"/>
    </source>
</evidence>
<evidence type="ECO:0000313" key="2">
    <source>
        <dbReference type="EMBL" id="GJA42130.1"/>
    </source>
</evidence>
<evidence type="ECO:0000313" key="8">
    <source>
        <dbReference type="Proteomes" id="UP001304847"/>
    </source>
</evidence>
<name>A0A3G9IFN7_AERCA</name>
<evidence type="ECO:0000313" key="4">
    <source>
        <dbReference type="EMBL" id="MEA9436094.1"/>
    </source>
</evidence>
<protein>
    <recommendedName>
        <fullName evidence="9">Transposase</fullName>
    </recommendedName>
</protein>
<dbReference type="AlphaFoldDB" id="A0A3G9IFN7"/>
<dbReference type="Proteomes" id="UP001218423">
    <property type="component" value="Chromosome"/>
</dbReference>
<dbReference type="EMBL" id="BPNI01000065">
    <property type="protein sequence ID" value="GJA42130.1"/>
    <property type="molecule type" value="Genomic_DNA"/>
</dbReference>
<organism evidence="1 7">
    <name type="scientific">Aeromonas caviae</name>
    <name type="common">Aeromonas punctata</name>
    <dbReference type="NCBI Taxonomy" id="648"/>
    <lineage>
        <taxon>Bacteria</taxon>
        <taxon>Pseudomonadati</taxon>
        <taxon>Pseudomonadota</taxon>
        <taxon>Gammaproteobacteria</taxon>
        <taxon>Aeromonadales</taxon>
        <taxon>Aeromonadaceae</taxon>
        <taxon>Aeromonas</taxon>
    </lineage>
</organism>
<dbReference type="EMBL" id="JAYGOJ010000040">
    <property type="protein sequence ID" value="MEA9436094.1"/>
    <property type="molecule type" value="Genomic_DNA"/>
</dbReference>
<accession>A0A3G9IFN7</accession>
<reference evidence="1 7" key="1">
    <citation type="submission" date="2019-12" db="EMBL/GenBank/DDBJ databases">
        <title>complete genome sequences of Aeromonas caviae str. WP2-W18-ESBL-01 isolated from wastewater treatment plant effluent.</title>
        <authorList>
            <person name="Sekizuka T."/>
            <person name="Itokawa K."/>
            <person name="Yatsu K."/>
            <person name="Inamine Y."/>
            <person name="Kuroda M."/>
        </authorList>
    </citation>
    <scope>NUCLEOTIDE SEQUENCE [LARGE SCALE GENOMIC DNA]</scope>
    <source>
        <strain evidence="1 7">WP2-W18-ESBL-01</strain>
    </source>
</reference>
<dbReference type="Proteomes" id="UP000886939">
    <property type="component" value="Unassembled WGS sequence"/>
</dbReference>
<keyword evidence="8" id="KW-1185">Reference proteome</keyword>
<dbReference type="EMBL" id="CP120942">
    <property type="protein sequence ID" value="WFF98359.1"/>
    <property type="molecule type" value="Genomic_DNA"/>
</dbReference>
<dbReference type="RefSeq" id="WP_010672691.1">
    <property type="nucleotide sequence ID" value="NZ_AP019195.1"/>
</dbReference>
<dbReference type="Proteomes" id="UP001304847">
    <property type="component" value="Unassembled WGS sequence"/>
</dbReference>
<reference evidence="5" key="4">
    <citation type="submission" date="2023-04" db="EMBL/GenBank/DDBJ databases">
        <title>Whole Genome Sequence of Multi-drug resistant Aeromonas caviae as a gut pathogen in newborn.</title>
        <authorList>
            <person name="Jadhav S.V."/>
            <person name="Saroj S.D."/>
            <person name="Saha U.B."/>
            <person name="Sen S."/>
            <person name="Kher A."/>
        </authorList>
    </citation>
    <scope>NUCLEOTIDE SEQUENCE</scope>
    <source>
        <strain evidence="5">SVJ23</strain>
    </source>
</reference>
<evidence type="ECO:0000313" key="1">
    <source>
        <dbReference type="EMBL" id="BBQ31426.1"/>
    </source>
</evidence>
<gene>
    <name evidence="2" type="ORF">KAM343_29260</name>
    <name evidence="5" type="ORF">OJY61_04270</name>
    <name evidence="6" type="ORF">P5S46_01745</name>
    <name evidence="3" type="ORF">SJS77_13605</name>
    <name evidence="4" type="ORF">VCX44_09730</name>
    <name evidence="1" type="ORF">WP2W18E01_30080</name>
</gene>
<dbReference type="Proteomes" id="UP001163285">
    <property type="component" value="Chromosome"/>
</dbReference>
<sequence length="44" mass="5042">MGQGVNEHNTITLIFKLALVEQIEEGKLTYKQTQTRYDTQGRST</sequence>
<reference evidence="6" key="3">
    <citation type="submission" date="2023-03" db="EMBL/GenBank/DDBJ databases">
        <title>Aeromonas caviae strain AC1520.</title>
        <authorList>
            <person name="Xie T."/>
            <person name="Zhang Q."/>
            <person name="Deng J."/>
            <person name="Li X."/>
        </authorList>
    </citation>
    <scope>NUCLEOTIDE SEQUENCE</scope>
    <source>
        <strain evidence="6">AC1520</strain>
    </source>
</reference>